<name>A0A921ZJE8_MANSE</name>
<feature type="compositionally biased region" description="Polar residues" evidence="1">
    <location>
        <begin position="19"/>
        <end position="34"/>
    </location>
</feature>
<reference evidence="4" key="1">
    <citation type="journal article" date="2016" name="Insect Biochem. Mol. Biol.">
        <title>Multifaceted biological insights from a draft genome sequence of the tobacco hornworm moth, Manduca sexta.</title>
        <authorList>
            <person name="Kanost M.R."/>
            <person name="Arrese E.L."/>
            <person name="Cao X."/>
            <person name="Chen Y.R."/>
            <person name="Chellapilla S."/>
            <person name="Goldsmith M.R."/>
            <person name="Grosse-Wilde E."/>
            <person name="Heckel D.G."/>
            <person name="Herndon N."/>
            <person name="Jiang H."/>
            <person name="Papanicolaou A."/>
            <person name="Qu J."/>
            <person name="Soulages J.L."/>
            <person name="Vogel H."/>
            <person name="Walters J."/>
            <person name="Waterhouse R.M."/>
            <person name="Ahn S.J."/>
            <person name="Almeida F.C."/>
            <person name="An C."/>
            <person name="Aqrawi P."/>
            <person name="Bretschneider A."/>
            <person name="Bryant W.B."/>
            <person name="Bucks S."/>
            <person name="Chao H."/>
            <person name="Chevignon G."/>
            <person name="Christen J.M."/>
            <person name="Clarke D.F."/>
            <person name="Dittmer N.T."/>
            <person name="Ferguson L.C.F."/>
            <person name="Garavelou S."/>
            <person name="Gordon K.H.J."/>
            <person name="Gunaratna R.T."/>
            <person name="Han Y."/>
            <person name="Hauser F."/>
            <person name="He Y."/>
            <person name="Heidel-Fischer H."/>
            <person name="Hirsh A."/>
            <person name="Hu Y."/>
            <person name="Jiang H."/>
            <person name="Kalra D."/>
            <person name="Klinner C."/>
            <person name="Konig C."/>
            <person name="Kovar C."/>
            <person name="Kroll A.R."/>
            <person name="Kuwar S.S."/>
            <person name="Lee S.L."/>
            <person name="Lehman R."/>
            <person name="Li K."/>
            <person name="Li Z."/>
            <person name="Liang H."/>
            <person name="Lovelace S."/>
            <person name="Lu Z."/>
            <person name="Mansfield J.H."/>
            <person name="McCulloch K.J."/>
            <person name="Mathew T."/>
            <person name="Morton B."/>
            <person name="Muzny D.M."/>
            <person name="Neunemann D."/>
            <person name="Ongeri F."/>
            <person name="Pauchet Y."/>
            <person name="Pu L.L."/>
            <person name="Pyrousis I."/>
            <person name="Rao X.J."/>
            <person name="Redding A."/>
            <person name="Roesel C."/>
            <person name="Sanchez-Gracia A."/>
            <person name="Schaack S."/>
            <person name="Shukla A."/>
            <person name="Tetreau G."/>
            <person name="Wang Y."/>
            <person name="Xiong G.H."/>
            <person name="Traut W."/>
            <person name="Walsh T.K."/>
            <person name="Worley K.C."/>
            <person name="Wu D."/>
            <person name="Wu W."/>
            <person name="Wu Y.Q."/>
            <person name="Zhang X."/>
            <person name="Zou Z."/>
            <person name="Zucker H."/>
            <person name="Briscoe A.D."/>
            <person name="Burmester T."/>
            <person name="Clem R.J."/>
            <person name="Feyereisen R."/>
            <person name="Grimmelikhuijzen C.J.P."/>
            <person name="Hamodrakas S.J."/>
            <person name="Hansson B.S."/>
            <person name="Huguet E."/>
            <person name="Jermiin L.S."/>
            <person name="Lan Q."/>
            <person name="Lehman H.K."/>
            <person name="Lorenzen M."/>
            <person name="Merzendorfer H."/>
            <person name="Michalopoulos I."/>
            <person name="Morton D.B."/>
            <person name="Muthukrishnan S."/>
            <person name="Oakeshott J.G."/>
            <person name="Palmer W."/>
            <person name="Park Y."/>
            <person name="Passarelli A.L."/>
            <person name="Rozas J."/>
            <person name="Schwartz L.M."/>
            <person name="Smith W."/>
            <person name="Southgate A."/>
            <person name="Vilcinskas A."/>
            <person name="Vogt R."/>
            <person name="Wang P."/>
            <person name="Werren J."/>
            <person name="Yu X.Q."/>
            <person name="Zhou J.J."/>
            <person name="Brown S.J."/>
            <person name="Scherer S.E."/>
            <person name="Richards S."/>
            <person name="Blissard G.W."/>
        </authorList>
    </citation>
    <scope>NUCLEOTIDE SEQUENCE</scope>
</reference>
<dbReference type="InterPro" id="IPR019458">
    <property type="entry name" value="Est1-like_N"/>
</dbReference>
<feature type="domain" description="Telomerase activating protein Est1-like N-terminal" evidence="3">
    <location>
        <begin position="134"/>
        <end position="238"/>
    </location>
</feature>
<evidence type="ECO:0000259" key="2">
    <source>
        <dbReference type="Pfam" id="PF10373"/>
    </source>
</evidence>
<comment type="caution">
    <text evidence="4">The sequence shown here is derived from an EMBL/GenBank/DDBJ whole genome shotgun (WGS) entry which is preliminary data.</text>
</comment>
<dbReference type="GO" id="GO:0070034">
    <property type="term" value="F:telomerase RNA binding"/>
    <property type="evidence" value="ECO:0007669"/>
    <property type="project" value="TreeGrafter"/>
</dbReference>
<accession>A0A921ZJE8</accession>
<evidence type="ECO:0000259" key="3">
    <source>
        <dbReference type="Pfam" id="PF10374"/>
    </source>
</evidence>
<dbReference type="PANTHER" id="PTHR15696:SF0">
    <property type="entry name" value="TELOMERASE-BINDING PROTEIN EST1A"/>
    <property type="match status" value="1"/>
</dbReference>
<evidence type="ECO:0000256" key="1">
    <source>
        <dbReference type="SAM" id="MobiDB-lite"/>
    </source>
</evidence>
<organism evidence="4 5">
    <name type="scientific">Manduca sexta</name>
    <name type="common">Tobacco hawkmoth</name>
    <name type="synonym">Tobacco hornworm</name>
    <dbReference type="NCBI Taxonomy" id="7130"/>
    <lineage>
        <taxon>Eukaryota</taxon>
        <taxon>Metazoa</taxon>
        <taxon>Ecdysozoa</taxon>
        <taxon>Arthropoda</taxon>
        <taxon>Hexapoda</taxon>
        <taxon>Insecta</taxon>
        <taxon>Pterygota</taxon>
        <taxon>Neoptera</taxon>
        <taxon>Endopterygota</taxon>
        <taxon>Lepidoptera</taxon>
        <taxon>Glossata</taxon>
        <taxon>Ditrysia</taxon>
        <taxon>Bombycoidea</taxon>
        <taxon>Sphingidae</taxon>
        <taxon>Sphinginae</taxon>
        <taxon>Sphingini</taxon>
        <taxon>Manduca</taxon>
    </lineage>
</organism>
<dbReference type="GO" id="GO:0000184">
    <property type="term" value="P:nuclear-transcribed mRNA catabolic process, nonsense-mediated decay"/>
    <property type="evidence" value="ECO:0007669"/>
    <property type="project" value="TreeGrafter"/>
</dbReference>
<dbReference type="GO" id="GO:0042162">
    <property type="term" value="F:telomeric DNA binding"/>
    <property type="evidence" value="ECO:0007669"/>
    <property type="project" value="TreeGrafter"/>
</dbReference>
<gene>
    <name evidence="4" type="ORF">O3G_MSEX011065</name>
</gene>
<evidence type="ECO:0000313" key="5">
    <source>
        <dbReference type="Proteomes" id="UP000791440"/>
    </source>
</evidence>
<dbReference type="AlphaFoldDB" id="A0A921ZJE8"/>
<protein>
    <recommendedName>
        <fullName evidence="6">Telomerase-binding protein EST1A</fullName>
    </recommendedName>
</protein>
<evidence type="ECO:0008006" key="6">
    <source>
        <dbReference type="Google" id="ProtNLM"/>
    </source>
</evidence>
<proteinExistence type="predicted"/>
<evidence type="ECO:0000313" key="4">
    <source>
        <dbReference type="EMBL" id="KAG6458805.1"/>
    </source>
</evidence>
<dbReference type="GO" id="GO:0005697">
    <property type="term" value="C:telomerase holoenzyme complex"/>
    <property type="evidence" value="ECO:0007669"/>
    <property type="project" value="TreeGrafter"/>
</dbReference>
<dbReference type="InterPro" id="IPR045153">
    <property type="entry name" value="Est1/Ebs1-like"/>
</dbReference>
<keyword evidence="5" id="KW-1185">Reference proteome</keyword>
<feature type="region of interest" description="Disordered" evidence="1">
    <location>
        <begin position="1"/>
        <end position="34"/>
    </location>
</feature>
<dbReference type="Pfam" id="PF10374">
    <property type="entry name" value="EST1"/>
    <property type="match status" value="1"/>
</dbReference>
<sequence>MLPQGSITHLQKDLGRGQGTENQKTLFDHQNPSKPIIVQTSPTKVDLRMERGMKETSSRNTMTYDSNEAARAARHRSLLQEVDRADVILQAHMLKGPVGLADHWSDVTDTRTFLQNALQRLLMSDLKYCQADNIEHQFWKILYYNFIEILRKSFPQLSAEDKPKIINLINIIIEEGNTFFENLVQMLEKAYKFNVDDYLNDSHALPPKGLGYVGLALISVQKLYVYLGDLARYKEQVNETNNYAKSKLWYTKAQQINPKNGRPYNQLAILAIYARRKLDAVYYYMRSLMSSNPLQSARESLQSLFDENRKKISHCLQHIHLHGLTLEYLI</sequence>
<dbReference type="Pfam" id="PF10373">
    <property type="entry name" value="EST1_DNA_bind"/>
    <property type="match status" value="1"/>
</dbReference>
<dbReference type="PANTHER" id="PTHR15696">
    <property type="entry name" value="SMG-7 SUPPRESSOR WITH MORPHOLOGICAL EFFECT ON GENITALIA PROTEIN 7"/>
    <property type="match status" value="1"/>
</dbReference>
<dbReference type="EMBL" id="JH668596">
    <property type="protein sequence ID" value="KAG6458805.1"/>
    <property type="molecule type" value="Genomic_DNA"/>
</dbReference>
<dbReference type="Proteomes" id="UP000791440">
    <property type="component" value="Unassembled WGS sequence"/>
</dbReference>
<dbReference type="InterPro" id="IPR018834">
    <property type="entry name" value="DNA/RNA-bd_Est1-type"/>
</dbReference>
<reference evidence="4" key="2">
    <citation type="submission" date="2020-12" db="EMBL/GenBank/DDBJ databases">
        <authorList>
            <person name="Kanost M."/>
        </authorList>
    </citation>
    <scope>NUCLEOTIDE SEQUENCE</scope>
</reference>
<feature type="domain" description="DNA/RNA-binding" evidence="2">
    <location>
        <begin position="248"/>
        <end position="313"/>
    </location>
</feature>